<sequence>MGVSLTPREHRELCELADLLIQSTEGDALWPSRIRETSLELRSLLDTYRTTENHDTGENPETLIPPHHDH</sequence>
<proteinExistence type="predicted"/>
<accession>A0A543NEG4</accession>
<evidence type="ECO:0000313" key="2">
    <source>
        <dbReference type="EMBL" id="TQN30231.1"/>
    </source>
</evidence>
<name>A0A543NEG4_9ACTN</name>
<keyword evidence="3" id="KW-1185">Reference proteome</keyword>
<feature type="region of interest" description="Disordered" evidence="1">
    <location>
        <begin position="49"/>
        <end position="70"/>
    </location>
</feature>
<evidence type="ECO:0000313" key="3">
    <source>
        <dbReference type="Proteomes" id="UP000317422"/>
    </source>
</evidence>
<dbReference type="EMBL" id="VFQC01000001">
    <property type="protein sequence ID" value="TQN30231.1"/>
    <property type="molecule type" value="Genomic_DNA"/>
</dbReference>
<dbReference type="AlphaFoldDB" id="A0A543NEG4"/>
<protein>
    <submittedName>
        <fullName evidence="2">Uncharacterized protein</fullName>
    </submittedName>
</protein>
<evidence type="ECO:0000256" key="1">
    <source>
        <dbReference type="SAM" id="MobiDB-lite"/>
    </source>
</evidence>
<organism evidence="2 3">
    <name type="scientific">Haloactinospora alba</name>
    <dbReference type="NCBI Taxonomy" id="405555"/>
    <lineage>
        <taxon>Bacteria</taxon>
        <taxon>Bacillati</taxon>
        <taxon>Actinomycetota</taxon>
        <taxon>Actinomycetes</taxon>
        <taxon>Streptosporangiales</taxon>
        <taxon>Nocardiopsidaceae</taxon>
        <taxon>Haloactinospora</taxon>
    </lineage>
</organism>
<reference evidence="2 3" key="1">
    <citation type="submission" date="2019-06" db="EMBL/GenBank/DDBJ databases">
        <title>Sequencing the genomes of 1000 actinobacteria strains.</title>
        <authorList>
            <person name="Klenk H.-P."/>
        </authorList>
    </citation>
    <scope>NUCLEOTIDE SEQUENCE [LARGE SCALE GENOMIC DNA]</scope>
    <source>
        <strain evidence="2 3">DSM 45015</strain>
    </source>
</reference>
<dbReference type="Proteomes" id="UP000317422">
    <property type="component" value="Unassembled WGS sequence"/>
</dbReference>
<gene>
    <name evidence="2" type="ORF">FHX37_0092</name>
</gene>
<comment type="caution">
    <text evidence="2">The sequence shown here is derived from an EMBL/GenBank/DDBJ whole genome shotgun (WGS) entry which is preliminary data.</text>
</comment>